<evidence type="ECO:0000313" key="5">
    <source>
        <dbReference type="Proteomes" id="UP001172159"/>
    </source>
</evidence>
<accession>A0AA40EF98</accession>
<dbReference type="GO" id="GO:0008474">
    <property type="term" value="F:palmitoyl-(protein) hydrolase activity"/>
    <property type="evidence" value="ECO:0007669"/>
    <property type="project" value="TreeGrafter"/>
</dbReference>
<dbReference type="EMBL" id="JAUKTV010000007">
    <property type="protein sequence ID" value="KAK0735411.1"/>
    <property type="molecule type" value="Genomic_DNA"/>
</dbReference>
<dbReference type="AlphaFoldDB" id="A0AA40EF98"/>
<name>A0AA40EF98_9PEZI</name>
<gene>
    <name evidence="4" type="ORF">B0T21DRAFT_367702</name>
</gene>
<comment type="caution">
    <text evidence="4">The sequence shown here is derived from an EMBL/GenBank/DDBJ whole genome shotgun (WGS) entry which is preliminary data.</text>
</comment>
<evidence type="ECO:0000259" key="3">
    <source>
        <dbReference type="Pfam" id="PF02230"/>
    </source>
</evidence>
<feature type="region of interest" description="Disordered" evidence="2">
    <location>
        <begin position="169"/>
        <end position="197"/>
    </location>
</feature>
<proteinExistence type="inferred from homology"/>
<sequence>MPFSPPLTLPPKSPSHHSTLILLHGRGNTPSSLLPLCSPLQQSLPSLKIILPTAPKSRATIYARSLIPQWFDSWHLDSQASVSNPSQDEWRSIDGLQQTVFYLHNLLREETALVGGDSRRVFLGGLSQGCAASLMAMLLWEGDQLGGYLGMCGWLPFVRTVRRVFSGFDSGEGEEEDDGFDPFGRDSDDEEERPRDVESAVVQALRESLELESKGPFSRPKSFETSVFLGHGTEDDKVLIAHGREAASCLDSLGINTSWNEYQGLGHWFSPEMTTDMVTFLKSQTEPEKQKQQ</sequence>
<dbReference type="GO" id="GO:0005737">
    <property type="term" value="C:cytoplasm"/>
    <property type="evidence" value="ECO:0007669"/>
    <property type="project" value="TreeGrafter"/>
</dbReference>
<protein>
    <submittedName>
        <fullName evidence="4">Alpha/Beta hydrolase protein</fullName>
    </submittedName>
</protein>
<feature type="compositionally biased region" description="Acidic residues" evidence="2">
    <location>
        <begin position="171"/>
        <end position="180"/>
    </location>
</feature>
<dbReference type="GO" id="GO:0052689">
    <property type="term" value="F:carboxylic ester hydrolase activity"/>
    <property type="evidence" value="ECO:0007669"/>
    <property type="project" value="TreeGrafter"/>
</dbReference>
<dbReference type="InterPro" id="IPR029058">
    <property type="entry name" value="AB_hydrolase_fold"/>
</dbReference>
<feature type="domain" description="Phospholipase/carboxylesterase/thioesterase" evidence="3">
    <location>
        <begin position="13"/>
        <end position="162"/>
    </location>
</feature>
<evidence type="ECO:0000256" key="1">
    <source>
        <dbReference type="ARBA" id="ARBA00006499"/>
    </source>
</evidence>
<dbReference type="PANTHER" id="PTHR10655">
    <property type="entry name" value="LYSOPHOSPHOLIPASE-RELATED"/>
    <property type="match status" value="1"/>
</dbReference>
<keyword evidence="5" id="KW-1185">Reference proteome</keyword>
<reference evidence="4" key="1">
    <citation type="submission" date="2023-06" db="EMBL/GenBank/DDBJ databases">
        <title>Genome-scale phylogeny and comparative genomics of the fungal order Sordariales.</title>
        <authorList>
            <consortium name="Lawrence Berkeley National Laboratory"/>
            <person name="Hensen N."/>
            <person name="Bonometti L."/>
            <person name="Westerberg I."/>
            <person name="Brannstrom I.O."/>
            <person name="Guillou S."/>
            <person name="Cros-Aarteil S."/>
            <person name="Calhoun S."/>
            <person name="Haridas S."/>
            <person name="Kuo A."/>
            <person name="Mondo S."/>
            <person name="Pangilinan J."/>
            <person name="Riley R."/>
            <person name="Labutti K."/>
            <person name="Andreopoulos B."/>
            <person name="Lipzen A."/>
            <person name="Chen C."/>
            <person name="Yanf M."/>
            <person name="Daum C."/>
            <person name="Ng V."/>
            <person name="Clum A."/>
            <person name="Steindorff A."/>
            <person name="Ohm R."/>
            <person name="Martin F."/>
            <person name="Silar P."/>
            <person name="Natvig D."/>
            <person name="Lalanne C."/>
            <person name="Gautier V."/>
            <person name="Ament-Velasquez S.L."/>
            <person name="Kruys A."/>
            <person name="Hutchinson M.I."/>
            <person name="Powell A.J."/>
            <person name="Barry K."/>
            <person name="Miller A.N."/>
            <person name="Grigoriev I.V."/>
            <person name="Debuchy R."/>
            <person name="Gladieux P."/>
            <person name="Thoren M.H."/>
            <person name="Johannesson H."/>
        </authorList>
    </citation>
    <scope>NUCLEOTIDE SEQUENCE</scope>
    <source>
        <strain evidence="4">CBS 540.89</strain>
    </source>
</reference>
<dbReference type="PANTHER" id="PTHR10655:SF64">
    <property type="entry name" value="PHOSPHOLIPASE_CARBOXYLESTERASE_THIOESTERASE DOMAIN-CONTAINING PROTEIN"/>
    <property type="match status" value="1"/>
</dbReference>
<dbReference type="InterPro" id="IPR003140">
    <property type="entry name" value="PLipase/COase/thioEstase"/>
</dbReference>
<dbReference type="SUPFAM" id="SSF53474">
    <property type="entry name" value="alpha/beta-Hydrolases"/>
    <property type="match status" value="1"/>
</dbReference>
<dbReference type="Gene3D" id="3.40.50.1820">
    <property type="entry name" value="alpha/beta hydrolase"/>
    <property type="match status" value="1"/>
</dbReference>
<organism evidence="4 5">
    <name type="scientific">Apiosordaria backusii</name>
    <dbReference type="NCBI Taxonomy" id="314023"/>
    <lineage>
        <taxon>Eukaryota</taxon>
        <taxon>Fungi</taxon>
        <taxon>Dikarya</taxon>
        <taxon>Ascomycota</taxon>
        <taxon>Pezizomycotina</taxon>
        <taxon>Sordariomycetes</taxon>
        <taxon>Sordariomycetidae</taxon>
        <taxon>Sordariales</taxon>
        <taxon>Lasiosphaeriaceae</taxon>
        <taxon>Apiosordaria</taxon>
    </lineage>
</organism>
<dbReference type="Pfam" id="PF02230">
    <property type="entry name" value="Abhydrolase_2"/>
    <property type="match status" value="1"/>
</dbReference>
<dbReference type="Proteomes" id="UP001172159">
    <property type="component" value="Unassembled WGS sequence"/>
</dbReference>
<evidence type="ECO:0000313" key="4">
    <source>
        <dbReference type="EMBL" id="KAK0735411.1"/>
    </source>
</evidence>
<dbReference type="InterPro" id="IPR050565">
    <property type="entry name" value="LYPA1-2/EST-like"/>
</dbReference>
<keyword evidence="4" id="KW-0378">Hydrolase</keyword>
<evidence type="ECO:0000256" key="2">
    <source>
        <dbReference type="SAM" id="MobiDB-lite"/>
    </source>
</evidence>
<comment type="similarity">
    <text evidence="1">Belongs to the AB hydrolase superfamily. AB hydrolase 2 family.</text>
</comment>